<dbReference type="InterPro" id="IPR024516">
    <property type="entry name" value="Mce_C"/>
</dbReference>
<evidence type="ECO:0000256" key="2">
    <source>
        <dbReference type="SAM" id="Phobius"/>
    </source>
</evidence>
<accession>A0ABW9NZI0</accession>
<dbReference type="PANTHER" id="PTHR33371">
    <property type="entry name" value="INTERMEMBRANE PHOSPHOLIPID TRANSPORT SYSTEM BINDING PROTEIN MLAD-RELATED"/>
    <property type="match status" value="1"/>
</dbReference>
<organism evidence="5 6">
    <name type="scientific">Streptomyces katsurahamanus</name>
    <dbReference type="NCBI Taxonomy" id="2577098"/>
    <lineage>
        <taxon>Bacteria</taxon>
        <taxon>Bacillati</taxon>
        <taxon>Actinomycetota</taxon>
        <taxon>Actinomycetes</taxon>
        <taxon>Kitasatosporales</taxon>
        <taxon>Streptomycetaceae</taxon>
        <taxon>Streptomyces</taxon>
    </lineage>
</organism>
<feature type="domain" description="Mammalian cell entry C-terminal" evidence="4">
    <location>
        <begin position="156"/>
        <end position="338"/>
    </location>
</feature>
<keyword evidence="6" id="KW-1185">Reference proteome</keyword>
<evidence type="ECO:0000259" key="4">
    <source>
        <dbReference type="Pfam" id="PF11887"/>
    </source>
</evidence>
<name>A0ABW9NZI0_9ACTN</name>
<comment type="caution">
    <text evidence="5">The sequence shown here is derived from an EMBL/GenBank/DDBJ whole genome shotgun (WGS) entry which is preliminary data.</text>
</comment>
<dbReference type="InterPro" id="IPR005693">
    <property type="entry name" value="Mce"/>
</dbReference>
<dbReference type="Pfam" id="PF11887">
    <property type="entry name" value="Mce4_CUP1"/>
    <property type="match status" value="1"/>
</dbReference>
<dbReference type="Pfam" id="PF02470">
    <property type="entry name" value="MlaD"/>
    <property type="match status" value="1"/>
</dbReference>
<dbReference type="NCBIfam" id="TIGR00996">
    <property type="entry name" value="Mtu_fam_mce"/>
    <property type="match status" value="1"/>
</dbReference>
<feature type="transmembrane region" description="Helical" evidence="2">
    <location>
        <begin position="50"/>
        <end position="68"/>
    </location>
</feature>
<feature type="region of interest" description="Disordered" evidence="1">
    <location>
        <begin position="1"/>
        <end position="32"/>
    </location>
</feature>
<evidence type="ECO:0000259" key="3">
    <source>
        <dbReference type="Pfam" id="PF02470"/>
    </source>
</evidence>
<dbReference type="PANTHER" id="PTHR33371:SF18">
    <property type="entry name" value="MCE-FAMILY PROTEIN MCE3C"/>
    <property type="match status" value="1"/>
</dbReference>
<keyword evidence="2" id="KW-1133">Transmembrane helix</keyword>
<sequence length="375" mass="39745">MRRPRPGPPPSGPPPSGPPPSGPPPSGRQKPAAELVRESVRKPVRKRNPVTVGIVGLLLLTFLGIAAYNADALRGGTGYTADFTEAAGLDEGDEVRIAGVKAGRVTGVGLHGGRVRVRFTVDEAWIGDSSTAAIAIKTLLGDKYLAVDPLGDRRQNPADPIPISRTTSPYDVTQAFTGLGETIGEIDTEQLAESFDAVSDTFKDAAPDVRSAAAGLSALSRTVSERDTQLAELLRGSRQLTRTLADKTSGFETLLKDGSVLLGEIEARRDDVHRLLTGAKALGEQLGALVEENEDQLGPTLDALGRVTDVLVRNRDSLERTLALAGPYYRLVGNTLGNGRWFDTYLCGLVPRSYLPAGTPPATGCMPPRPRGDGR</sequence>
<evidence type="ECO:0000313" key="6">
    <source>
        <dbReference type="Proteomes" id="UP000460558"/>
    </source>
</evidence>
<dbReference type="InterPro" id="IPR003399">
    <property type="entry name" value="Mce/MlaD"/>
</dbReference>
<gene>
    <name evidence="5" type="ORF">FFZ77_25050</name>
</gene>
<reference evidence="5 6" key="1">
    <citation type="submission" date="2019-06" db="EMBL/GenBank/DDBJ databases">
        <title>Comparative genomics and metabolomics analyses of clavulanic acid producing Streptomyces species provides insight into specialized metabolism and evolution of beta-lactam biosynthetic gene clusters.</title>
        <authorList>
            <person name="Moore M.A."/>
            <person name="Cruz-Morales P."/>
            <person name="Barona Gomez F."/>
            <person name="Kapil T."/>
        </authorList>
    </citation>
    <scope>NUCLEOTIDE SEQUENCE [LARGE SCALE GENOMIC DNA]</scope>
    <source>
        <strain evidence="5 6">T-272</strain>
    </source>
</reference>
<dbReference type="EMBL" id="VDEQ01000280">
    <property type="protein sequence ID" value="MQS38736.1"/>
    <property type="molecule type" value="Genomic_DNA"/>
</dbReference>
<feature type="compositionally biased region" description="Pro residues" evidence="1">
    <location>
        <begin position="1"/>
        <end position="26"/>
    </location>
</feature>
<dbReference type="Proteomes" id="UP000460558">
    <property type="component" value="Unassembled WGS sequence"/>
</dbReference>
<keyword evidence="2" id="KW-0472">Membrane</keyword>
<feature type="domain" description="Mce/MlaD" evidence="3">
    <location>
        <begin position="76"/>
        <end position="149"/>
    </location>
</feature>
<dbReference type="PRINTS" id="PR01782">
    <property type="entry name" value="MCEVIRFACTOR"/>
</dbReference>
<keyword evidence="2" id="KW-0812">Transmembrane</keyword>
<protein>
    <submittedName>
        <fullName evidence="5">MCE family protein</fullName>
    </submittedName>
</protein>
<evidence type="ECO:0000256" key="1">
    <source>
        <dbReference type="SAM" id="MobiDB-lite"/>
    </source>
</evidence>
<dbReference type="InterPro" id="IPR052336">
    <property type="entry name" value="MlaD_Phospholipid_Transporter"/>
</dbReference>
<proteinExistence type="predicted"/>
<evidence type="ECO:0000313" key="5">
    <source>
        <dbReference type="EMBL" id="MQS38736.1"/>
    </source>
</evidence>